<reference evidence="1 3" key="1">
    <citation type="submission" date="2017-11" db="EMBL/GenBank/DDBJ databases">
        <title>The genome of Rhizophagus clarus HR1 reveals common genetic basis of auxotrophy among arbuscular mycorrhizal fungi.</title>
        <authorList>
            <person name="Kobayashi Y."/>
        </authorList>
    </citation>
    <scope>NUCLEOTIDE SEQUENCE [LARGE SCALE GENOMIC DNA]</scope>
    <source>
        <strain evidence="1 3">HR1</strain>
    </source>
</reference>
<dbReference type="EMBL" id="BEXD01004119">
    <property type="protein sequence ID" value="GBC07080.1"/>
    <property type="molecule type" value="Genomic_DNA"/>
</dbReference>
<reference evidence="2" key="2">
    <citation type="submission" date="2019-10" db="EMBL/GenBank/DDBJ databases">
        <title>Conservation and host-specific expression of non-tandemly repeated heterogenous ribosome RNA gene in arbuscular mycorrhizal fungi.</title>
        <authorList>
            <person name="Maeda T."/>
            <person name="Kobayashi Y."/>
            <person name="Nakagawa T."/>
            <person name="Ezawa T."/>
            <person name="Yamaguchi K."/>
            <person name="Bino T."/>
            <person name="Nishimoto Y."/>
            <person name="Shigenobu S."/>
            <person name="Kawaguchi M."/>
        </authorList>
    </citation>
    <scope>NUCLEOTIDE SEQUENCE</scope>
    <source>
        <strain evidence="2">HR1</strain>
    </source>
</reference>
<name>A0A2Z6SBH6_9GLOM</name>
<organism evidence="1 3">
    <name type="scientific">Rhizophagus clarus</name>
    <dbReference type="NCBI Taxonomy" id="94130"/>
    <lineage>
        <taxon>Eukaryota</taxon>
        <taxon>Fungi</taxon>
        <taxon>Fungi incertae sedis</taxon>
        <taxon>Mucoromycota</taxon>
        <taxon>Glomeromycotina</taxon>
        <taxon>Glomeromycetes</taxon>
        <taxon>Glomerales</taxon>
        <taxon>Glomeraceae</taxon>
        <taxon>Rhizophagus</taxon>
    </lineage>
</organism>
<evidence type="ECO:0000313" key="3">
    <source>
        <dbReference type="Proteomes" id="UP000247702"/>
    </source>
</evidence>
<evidence type="ECO:0000313" key="1">
    <source>
        <dbReference type="EMBL" id="GBC07080.1"/>
    </source>
</evidence>
<proteinExistence type="predicted"/>
<dbReference type="Proteomes" id="UP000247702">
    <property type="component" value="Unassembled WGS sequence"/>
</dbReference>
<dbReference type="OrthoDB" id="2446120at2759"/>
<accession>A0A2Z6SBH6</accession>
<gene>
    <name evidence="2" type="ORF">RCL2_001299500</name>
    <name evidence="1" type="ORF">RclHR1_07230007</name>
</gene>
<comment type="caution">
    <text evidence="1">The sequence shown here is derived from an EMBL/GenBank/DDBJ whole genome shotgun (WGS) entry which is preliminary data.</text>
</comment>
<dbReference type="Proteomes" id="UP000615446">
    <property type="component" value="Unassembled WGS sequence"/>
</dbReference>
<dbReference type="AlphaFoldDB" id="A0A2Z6SBH6"/>
<sequence>MNRLEGLAKIYQFNLSNAVKQLYKIEITYEMMKNIVETAFSKFEKEASLEELENAKLPNLTEYLYTNEIHPNIDNNKEDEFGENKLSEEDYEYDVNEIVASRLESMQL</sequence>
<dbReference type="EMBL" id="BLAL01000158">
    <property type="protein sequence ID" value="GES85900.1"/>
    <property type="molecule type" value="Genomic_DNA"/>
</dbReference>
<keyword evidence="3" id="KW-1185">Reference proteome</keyword>
<evidence type="ECO:0000313" key="2">
    <source>
        <dbReference type="EMBL" id="GES85900.1"/>
    </source>
</evidence>
<protein>
    <submittedName>
        <fullName evidence="1">Uncharacterized protein</fullName>
    </submittedName>
</protein>